<sequence length="93" mass="10571">MLRNLNIVLSLKNIYDYDEYVKECLRVERQPLPLYEYAQKVGILMFAMERYKGVGAESAYRSFVSEMNALHQQAKSNVAQDKKDGGCGGCGKK</sequence>
<proteinExistence type="predicted"/>
<accession>A0ABS6RUY8</accession>
<dbReference type="RefSeq" id="WP_218251066.1">
    <property type="nucleotide sequence ID" value="NZ_JABXWD010000024.1"/>
</dbReference>
<dbReference type="Proteomes" id="UP001196980">
    <property type="component" value="Unassembled WGS sequence"/>
</dbReference>
<dbReference type="EMBL" id="JABXWD010000024">
    <property type="protein sequence ID" value="MBV6340445.1"/>
    <property type="molecule type" value="Genomic_DNA"/>
</dbReference>
<protein>
    <submittedName>
        <fullName evidence="1">Uncharacterized protein</fullName>
    </submittedName>
</protein>
<reference evidence="1 2" key="1">
    <citation type="journal article" date="2020" name="J Geophys Res Biogeosci">
        <title>Magnetotaxis as an Adaptation to Enable Bacterial Shuttling of Microbial Sulfur and Sulfur Cycling Across Aquatic Oxic#Anoxic Interfaces.</title>
        <authorList>
            <person name="Li J."/>
            <person name="Liu P."/>
            <person name="Wang J."/>
            <person name="Roberts A.P."/>
            <person name="Pan Y."/>
        </authorList>
    </citation>
    <scope>NUCLEOTIDE SEQUENCE [LARGE SCALE GENOMIC DNA]</scope>
    <source>
        <strain evidence="1 2">MYR-1_YQ</strain>
    </source>
</reference>
<keyword evidence="2" id="KW-1185">Reference proteome</keyword>
<comment type="caution">
    <text evidence="1">The sequence shown here is derived from an EMBL/GenBank/DDBJ whole genome shotgun (WGS) entry which is preliminary data.</text>
</comment>
<evidence type="ECO:0000313" key="1">
    <source>
        <dbReference type="EMBL" id="MBV6340445.1"/>
    </source>
</evidence>
<name>A0ABS6RUY8_9BACT</name>
<gene>
    <name evidence="1" type="ORF">HWQ67_02490</name>
</gene>
<evidence type="ECO:0000313" key="2">
    <source>
        <dbReference type="Proteomes" id="UP001196980"/>
    </source>
</evidence>
<organism evidence="1 2">
    <name type="scientific">Candidatus Magnetobacterium casense</name>
    <dbReference type="NCBI Taxonomy" id="1455061"/>
    <lineage>
        <taxon>Bacteria</taxon>
        <taxon>Pseudomonadati</taxon>
        <taxon>Nitrospirota</taxon>
        <taxon>Thermodesulfovibrionia</taxon>
        <taxon>Thermodesulfovibrionales</taxon>
        <taxon>Candidatus Magnetobacteriaceae</taxon>
        <taxon>Candidatus Magnetobacterium</taxon>
    </lineage>
</organism>